<keyword evidence="3" id="KW-1185">Reference proteome</keyword>
<feature type="chain" id="PRO_5007573571" description="Lipoprotein" evidence="1">
    <location>
        <begin position="19"/>
        <end position="210"/>
    </location>
</feature>
<dbReference type="AlphaFoldDB" id="A0A150WSJ9"/>
<dbReference type="Proteomes" id="UP000075320">
    <property type="component" value="Unassembled WGS sequence"/>
</dbReference>
<dbReference type="RefSeq" id="WP_061834932.1">
    <property type="nucleotide sequence ID" value="NZ_LUKE01000001.1"/>
</dbReference>
<evidence type="ECO:0000313" key="3">
    <source>
        <dbReference type="Proteomes" id="UP000075320"/>
    </source>
</evidence>
<evidence type="ECO:0008006" key="4">
    <source>
        <dbReference type="Google" id="ProtNLM"/>
    </source>
</evidence>
<proteinExistence type="predicted"/>
<comment type="caution">
    <text evidence="2">The sequence shown here is derived from an EMBL/GenBank/DDBJ whole genome shotgun (WGS) entry which is preliminary data.</text>
</comment>
<evidence type="ECO:0000313" key="2">
    <source>
        <dbReference type="EMBL" id="KYG67358.1"/>
    </source>
</evidence>
<dbReference type="PROSITE" id="PS51257">
    <property type="entry name" value="PROKAR_LIPOPROTEIN"/>
    <property type="match status" value="1"/>
</dbReference>
<feature type="signal peptide" evidence="1">
    <location>
        <begin position="1"/>
        <end position="18"/>
    </location>
</feature>
<gene>
    <name evidence="2" type="ORF">AZI86_10210</name>
</gene>
<accession>A0A150WSJ9</accession>
<reference evidence="2 3" key="1">
    <citation type="submission" date="2016-03" db="EMBL/GenBank/DDBJ databases">
        <authorList>
            <person name="Ploux O."/>
        </authorList>
    </citation>
    <scope>NUCLEOTIDE SEQUENCE [LARGE SCALE GENOMIC DNA]</scope>
    <source>
        <strain evidence="2 3">R0</strain>
    </source>
</reference>
<dbReference type="OrthoDB" id="5293890at2"/>
<protein>
    <recommendedName>
        <fullName evidence="4">Lipoprotein</fullName>
    </recommendedName>
</protein>
<organism evidence="2 3">
    <name type="scientific">Bdellovibrio bacteriovorus</name>
    <dbReference type="NCBI Taxonomy" id="959"/>
    <lineage>
        <taxon>Bacteria</taxon>
        <taxon>Pseudomonadati</taxon>
        <taxon>Bdellovibrionota</taxon>
        <taxon>Bdellovibrionia</taxon>
        <taxon>Bdellovibrionales</taxon>
        <taxon>Pseudobdellovibrionaceae</taxon>
        <taxon>Bdellovibrio</taxon>
    </lineage>
</organism>
<name>A0A150WSJ9_BDEBC</name>
<keyword evidence="1" id="KW-0732">Signal</keyword>
<evidence type="ECO:0000256" key="1">
    <source>
        <dbReference type="SAM" id="SignalP"/>
    </source>
</evidence>
<sequence length="210" mass="24425">MKFWLLISLLGLAGCAHMQRSASSGYSGYQDELQYADSNPRPRYDRNTAKTAYELGKDPSSLSANDLTQIRDRQKVRDLERTLGSRKEREQYSKVLPWLRNDEEKAAFLSIPSVEGRQQWMNKQNIWSRSQAPKQEMKDLIETQDIAVGMPQDYVRKSWGEPASVEVSGNPIYKNERWKYQRQVSTSQGFRQETRMVYFEAGRVVGWETE</sequence>
<dbReference type="EMBL" id="LUKE01000001">
    <property type="protein sequence ID" value="KYG67358.1"/>
    <property type="molecule type" value="Genomic_DNA"/>
</dbReference>